<gene>
    <name evidence="10 14" type="primary">murG</name>
    <name evidence="14" type="ORF">CVV26_00810</name>
</gene>
<comment type="caution">
    <text evidence="10">Lacks conserved residue(s) required for the propagation of feature annotation.</text>
</comment>
<dbReference type="InterPro" id="IPR007235">
    <property type="entry name" value="Glyco_trans_28_C"/>
</dbReference>
<dbReference type="PANTHER" id="PTHR21015">
    <property type="entry name" value="UDP-N-ACETYLGLUCOSAMINE--N-ACETYLMURAMYL-(PENTAPEPTIDE) PYROPHOSPHORYL-UNDECAPRENOL N-ACETYLGLUCOSAMINE TRANSFERASE 1"/>
    <property type="match status" value="1"/>
</dbReference>
<evidence type="ECO:0000256" key="7">
    <source>
        <dbReference type="ARBA" id="ARBA00023136"/>
    </source>
</evidence>
<feature type="transmembrane region" description="Helical" evidence="11">
    <location>
        <begin position="95"/>
        <end position="114"/>
    </location>
</feature>
<sequence length="360" mass="41194">MKILLCGGGTMGSVSPLLAIAEEIKKQNNEVQFLWLGTKNGPEKKVIENYKIPFKEIFFGKLRRYFSWQNFIDIFKIKIAFFQSFFIILKFKPNIILSAGSFVAVPVIWAGWLLHIPCLIHQLDIRPTLANKLTSSFVKKITTTFEKSLKDFPKKKTIWTGNPIRQELQIINYDLEIKKAREFFSLKENLPTILIIGGGTGALDLNKIIIQTLPKLTEFCQIIHLTGGKIDKNLSIQNYHAYDFLIKKIKDAYLVADLVISRAGIGTLTELSYFKKPSILIPMPQTHQEENAQFFKNNQATIVLDQNELIKDPNLIIKEIRKLLPNKKELQSLSENIGKLNKQNAEKKIVEIIKNVILNL</sequence>
<comment type="pathway">
    <text evidence="10">Cell wall biogenesis; peptidoglycan biosynthesis.</text>
</comment>
<keyword evidence="8 10" id="KW-0131">Cell cycle</keyword>
<dbReference type="CDD" id="cd03785">
    <property type="entry name" value="GT28_MurG"/>
    <property type="match status" value="1"/>
</dbReference>
<feature type="domain" description="Glycosyltransferase family 28 N-terminal" evidence="12">
    <location>
        <begin position="3"/>
        <end position="142"/>
    </location>
</feature>
<feature type="transmembrane region" description="Helical" evidence="11">
    <location>
        <begin position="68"/>
        <end position="88"/>
    </location>
</feature>
<dbReference type="NCBIfam" id="TIGR01133">
    <property type="entry name" value="murG"/>
    <property type="match status" value="1"/>
</dbReference>
<dbReference type="InterPro" id="IPR004276">
    <property type="entry name" value="GlycoTrans_28_N"/>
</dbReference>
<protein>
    <recommendedName>
        <fullName evidence="10">UDP-N-acetylglucosamine--N-acetylmuramyl-(pentapeptide) pyrophosphoryl-undecaprenol N-acetylglucosamine transferase</fullName>
        <ecNumber evidence="10">2.4.1.227</ecNumber>
    </recommendedName>
    <alternativeName>
        <fullName evidence="10">Undecaprenyl-PP-MurNAc-pentapeptide-UDPGlcNAc GlcNAc transferase</fullName>
    </alternativeName>
</protein>
<dbReference type="EMBL" id="PGYQ01000002">
    <property type="protein sequence ID" value="PKL72537.1"/>
    <property type="molecule type" value="Genomic_DNA"/>
</dbReference>
<evidence type="ECO:0000256" key="5">
    <source>
        <dbReference type="ARBA" id="ARBA00022960"/>
    </source>
</evidence>
<dbReference type="EC" id="2.4.1.227" evidence="10"/>
<comment type="subcellular location">
    <subcellularLocation>
        <location evidence="10">Cell membrane</location>
        <topology evidence="10">Peripheral membrane protein</topology>
        <orientation evidence="10">Cytoplasmic side</orientation>
    </subcellularLocation>
</comment>
<accession>A0A2N1UNU1</accession>
<dbReference type="Pfam" id="PF03033">
    <property type="entry name" value="Glyco_transf_28"/>
    <property type="match status" value="1"/>
</dbReference>
<dbReference type="SUPFAM" id="SSF53756">
    <property type="entry name" value="UDP-Glycosyltransferase/glycogen phosphorylase"/>
    <property type="match status" value="1"/>
</dbReference>
<evidence type="ECO:0000256" key="10">
    <source>
        <dbReference type="HAMAP-Rule" id="MF_00033"/>
    </source>
</evidence>
<evidence type="ECO:0000256" key="4">
    <source>
        <dbReference type="ARBA" id="ARBA00022679"/>
    </source>
</evidence>
<keyword evidence="7 10" id="KW-0472">Membrane</keyword>
<dbReference type="InterPro" id="IPR006009">
    <property type="entry name" value="GlcNAc_MurG"/>
</dbReference>
<evidence type="ECO:0000256" key="3">
    <source>
        <dbReference type="ARBA" id="ARBA00022676"/>
    </source>
</evidence>
<feature type="binding site" evidence="10">
    <location>
        <position position="165"/>
    </location>
    <ligand>
        <name>UDP-N-acetyl-alpha-D-glucosamine</name>
        <dbReference type="ChEBI" id="CHEBI:57705"/>
    </ligand>
</feature>
<dbReference type="GO" id="GO:0009252">
    <property type="term" value="P:peptidoglycan biosynthetic process"/>
    <property type="evidence" value="ECO:0007669"/>
    <property type="project" value="UniProtKB-UniRule"/>
</dbReference>
<feature type="binding site" evidence="10">
    <location>
        <position position="246"/>
    </location>
    <ligand>
        <name>UDP-N-acetyl-alpha-D-glucosamine</name>
        <dbReference type="ChEBI" id="CHEBI:57705"/>
    </ligand>
</feature>
<evidence type="ECO:0000256" key="8">
    <source>
        <dbReference type="ARBA" id="ARBA00023306"/>
    </source>
</evidence>
<evidence type="ECO:0000256" key="6">
    <source>
        <dbReference type="ARBA" id="ARBA00022984"/>
    </source>
</evidence>
<organism evidence="14 15">
    <name type="scientific">Candidatus Kuenenbacteria bacterium HGW-Kuenenbacteria-1</name>
    <dbReference type="NCBI Taxonomy" id="2013812"/>
    <lineage>
        <taxon>Bacteria</taxon>
        <taxon>Candidatus Kueneniibacteriota</taxon>
    </lineage>
</organism>
<keyword evidence="5 10" id="KW-0133">Cell shape</keyword>
<evidence type="ECO:0000313" key="14">
    <source>
        <dbReference type="EMBL" id="PKL72537.1"/>
    </source>
</evidence>
<dbReference type="AlphaFoldDB" id="A0A2N1UNU1"/>
<dbReference type="GO" id="GO:0071555">
    <property type="term" value="P:cell wall organization"/>
    <property type="evidence" value="ECO:0007669"/>
    <property type="project" value="UniProtKB-KW"/>
</dbReference>
<dbReference type="HAMAP" id="MF_00033">
    <property type="entry name" value="MurG"/>
    <property type="match status" value="1"/>
</dbReference>
<keyword evidence="11" id="KW-1133">Transmembrane helix</keyword>
<comment type="caution">
    <text evidence="14">The sequence shown here is derived from an EMBL/GenBank/DDBJ whole genome shotgun (WGS) entry which is preliminary data.</text>
</comment>
<feature type="binding site" evidence="10">
    <location>
        <position position="288"/>
    </location>
    <ligand>
        <name>UDP-N-acetyl-alpha-D-glucosamine</name>
        <dbReference type="ChEBI" id="CHEBI:57705"/>
    </ligand>
</feature>
<dbReference type="GO" id="GO:0005975">
    <property type="term" value="P:carbohydrate metabolic process"/>
    <property type="evidence" value="ECO:0007669"/>
    <property type="project" value="InterPro"/>
</dbReference>
<proteinExistence type="inferred from homology"/>
<dbReference type="Gene3D" id="3.40.50.2000">
    <property type="entry name" value="Glycogen Phosphorylase B"/>
    <property type="match status" value="2"/>
</dbReference>
<keyword evidence="1 10" id="KW-1003">Cell membrane</keyword>
<evidence type="ECO:0000313" key="15">
    <source>
        <dbReference type="Proteomes" id="UP000233414"/>
    </source>
</evidence>
<dbReference type="PANTHER" id="PTHR21015:SF27">
    <property type="entry name" value="UDP-N-ACETYLGLUCOSAMINE--N-ACETYLMURAMYL-(PENTAPEPTIDE) PYROPHOSPHORYL-UNDECAPRENOL N-ACETYLGLUCOSAMINE TRANSFERASE"/>
    <property type="match status" value="1"/>
</dbReference>
<evidence type="ECO:0000259" key="12">
    <source>
        <dbReference type="Pfam" id="PF03033"/>
    </source>
</evidence>
<dbReference type="GO" id="GO:0051301">
    <property type="term" value="P:cell division"/>
    <property type="evidence" value="ECO:0007669"/>
    <property type="project" value="UniProtKB-KW"/>
</dbReference>
<comment type="similarity">
    <text evidence="10">Belongs to the glycosyltransferase 28 family. MurG subfamily.</text>
</comment>
<evidence type="ECO:0000256" key="2">
    <source>
        <dbReference type="ARBA" id="ARBA00022618"/>
    </source>
</evidence>
<evidence type="ECO:0000256" key="11">
    <source>
        <dbReference type="SAM" id="Phobius"/>
    </source>
</evidence>
<dbReference type="Proteomes" id="UP000233414">
    <property type="component" value="Unassembled WGS sequence"/>
</dbReference>
<comment type="catalytic activity">
    <reaction evidence="10">
        <text>di-trans,octa-cis-undecaprenyl diphospho-N-acetyl-alpha-D-muramoyl-L-alanyl-D-glutamyl-meso-2,6-diaminopimeloyl-D-alanyl-D-alanine + UDP-N-acetyl-alpha-D-glucosamine = di-trans,octa-cis-undecaprenyl diphospho-[N-acetyl-alpha-D-glucosaminyl-(1-&gt;4)]-N-acetyl-alpha-D-muramoyl-L-alanyl-D-glutamyl-meso-2,6-diaminopimeloyl-D-alanyl-D-alanine + UDP + H(+)</text>
        <dbReference type="Rhea" id="RHEA:31227"/>
        <dbReference type="ChEBI" id="CHEBI:15378"/>
        <dbReference type="ChEBI" id="CHEBI:57705"/>
        <dbReference type="ChEBI" id="CHEBI:58223"/>
        <dbReference type="ChEBI" id="CHEBI:61387"/>
        <dbReference type="ChEBI" id="CHEBI:61388"/>
        <dbReference type="EC" id="2.4.1.227"/>
    </reaction>
</comment>
<dbReference type="GO" id="GO:0005886">
    <property type="term" value="C:plasma membrane"/>
    <property type="evidence" value="ECO:0007669"/>
    <property type="project" value="UniProtKB-SubCell"/>
</dbReference>
<name>A0A2N1UNU1_9BACT</name>
<comment type="function">
    <text evidence="10">Cell wall formation. Catalyzes the transfer of a GlcNAc subunit on undecaprenyl-pyrophosphoryl-MurNAc-pentapeptide (lipid intermediate I) to form undecaprenyl-pyrophosphoryl-MurNAc-(pentapeptide)GlcNAc (lipid intermediate II).</text>
</comment>
<evidence type="ECO:0000259" key="13">
    <source>
        <dbReference type="Pfam" id="PF04101"/>
    </source>
</evidence>
<dbReference type="UniPathway" id="UPA00219"/>
<feature type="domain" description="Glycosyl transferase family 28 C-terminal" evidence="13">
    <location>
        <begin position="192"/>
        <end position="347"/>
    </location>
</feature>
<dbReference type="GO" id="GO:0050511">
    <property type="term" value="F:undecaprenyldiphospho-muramoylpentapeptide beta-N-acetylglucosaminyltransferase activity"/>
    <property type="evidence" value="ECO:0007669"/>
    <property type="project" value="UniProtKB-UniRule"/>
</dbReference>
<keyword evidence="6 10" id="KW-0573">Peptidoglycan synthesis</keyword>
<dbReference type="GO" id="GO:0008360">
    <property type="term" value="P:regulation of cell shape"/>
    <property type="evidence" value="ECO:0007669"/>
    <property type="project" value="UniProtKB-KW"/>
</dbReference>
<evidence type="ECO:0000256" key="9">
    <source>
        <dbReference type="ARBA" id="ARBA00023316"/>
    </source>
</evidence>
<evidence type="ECO:0000256" key="1">
    <source>
        <dbReference type="ARBA" id="ARBA00022475"/>
    </source>
</evidence>
<reference evidence="14 15" key="1">
    <citation type="journal article" date="2017" name="ISME J.">
        <title>Potential for microbial H2 and metal transformations associated with novel bacteria and archaea in deep terrestrial subsurface sediments.</title>
        <authorList>
            <person name="Hernsdorf A.W."/>
            <person name="Amano Y."/>
            <person name="Miyakawa K."/>
            <person name="Ise K."/>
            <person name="Suzuki Y."/>
            <person name="Anantharaman K."/>
            <person name="Probst A."/>
            <person name="Burstein D."/>
            <person name="Thomas B.C."/>
            <person name="Banfield J.F."/>
        </authorList>
    </citation>
    <scope>NUCLEOTIDE SEQUENCE [LARGE SCALE GENOMIC DNA]</scope>
    <source>
        <strain evidence="14">HGW-Kuenenbacteria-1</strain>
    </source>
</reference>
<keyword evidence="2 10" id="KW-0132">Cell division</keyword>
<keyword evidence="9 10" id="KW-0961">Cell wall biogenesis/degradation</keyword>
<keyword evidence="11" id="KW-0812">Transmembrane</keyword>
<dbReference type="GO" id="GO:0051991">
    <property type="term" value="F:UDP-N-acetyl-D-glucosamine:N-acetylmuramoyl-L-alanyl-D-glutamyl-meso-2,6-diaminopimelyl-D-alanyl-D-alanine-diphosphoundecaprenol 4-beta-N-acetylglucosaminlytransferase activity"/>
    <property type="evidence" value="ECO:0007669"/>
    <property type="project" value="RHEA"/>
</dbReference>
<keyword evidence="3 10" id="KW-0328">Glycosyltransferase</keyword>
<keyword evidence="4 10" id="KW-0808">Transferase</keyword>
<dbReference type="Pfam" id="PF04101">
    <property type="entry name" value="Glyco_tran_28_C"/>
    <property type="match status" value="1"/>
</dbReference>